<evidence type="ECO:0000256" key="3">
    <source>
        <dbReference type="ARBA" id="ARBA00023163"/>
    </source>
</evidence>
<keyword evidence="2" id="KW-0238">DNA-binding</keyword>
<dbReference type="InterPro" id="IPR036388">
    <property type="entry name" value="WH-like_DNA-bd_sf"/>
</dbReference>
<dbReference type="InterPro" id="IPR002577">
    <property type="entry name" value="HTH_HxlR"/>
</dbReference>
<accession>A0A4R1QSB9</accession>
<keyword evidence="1" id="KW-0805">Transcription regulation</keyword>
<dbReference type="AlphaFoldDB" id="A0A4R1QSB9"/>
<comment type="caution">
    <text evidence="5">The sequence shown here is derived from an EMBL/GenBank/DDBJ whole genome shotgun (WGS) entry which is preliminary data.</text>
</comment>
<proteinExistence type="predicted"/>
<dbReference type="Proteomes" id="UP000295184">
    <property type="component" value="Unassembled WGS sequence"/>
</dbReference>
<evidence type="ECO:0000313" key="6">
    <source>
        <dbReference type="Proteomes" id="UP000295184"/>
    </source>
</evidence>
<dbReference type="Gene3D" id="1.10.10.10">
    <property type="entry name" value="Winged helix-like DNA-binding domain superfamily/Winged helix DNA-binding domain"/>
    <property type="match status" value="1"/>
</dbReference>
<dbReference type="PANTHER" id="PTHR33204">
    <property type="entry name" value="TRANSCRIPTIONAL REGULATOR, MARR FAMILY"/>
    <property type="match status" value="1"/>
</dbReference>
<dbReference type="PANTHER" id="PTHR33204:SF29">
    <property type="entry name" value="TRANSCRIPTIONAL REGULATOR"/>
    <property type="match status" value="1"/>
</dbReference>
<dbReference type="InterPro" id="IPR036390">
    <property type="entry name" value="WH_DNA-bd_sf"/>
</dbReference>
<organism evidence="5 6">
    <name type="scientific">Allofournierella massiliensis</name>
    <dbReference type="NCBI Taxonomy" id="1650663"/>
    <lineage>
        <taxon>Bacteria</taxon>
        <taxon>Bacillati</taxon>
        <taxon>Bacillota</taxon>
        <taxon>Clostridia</taxon>
        <taxon>Eubacteriales</taxon>
        <taxon>Oscillospiraceae</taxon>
        <taxon>Allofournierella</taxon>
    </lineage>
</organism>
<protein>
    <submittedName>
        <fullName evidence="5">HxlR family transcriptional regulator</fullName>
    </submittedName>
</protein>
<sequence>MKNQVEICPLRLAMDIIGGKWRLSIICLLKDGRPMRYNQIKRGVPGITNVMLSQSLKHLEEYGILHREQYNEVPVRVEYQLTDNGKTLLNVLSGLSDWGNQYIDRHQEYQSHCAECLFREAAESK</sequence>
<dbReference type="Pfam" id="PF01638">
    <property type="entry name" value="HxlR"/>
    <property type="match status" value="1"/>
</dbReference>
<dbReference type="GeneID" id="97381489"/>
<dbReference type="OrthoDB" id="9791143at2"/>
<gene>
    <name evidence="5" type="ORF">EDD77_112100</name>
</gene>
<dbReference type="SUPFAM" id="SSF46785">
    <property type="entry name" value="Winged helix' DNA-binding domain"/>
    <property type="match status" value="1"/>
</dbReference>
<evidence type="ECO:0000313" key="5">
    <source>
        <dbReference type="EMBL" id="TCL56786.1"/>
    </source>
</evidence>
<feature type="domain" description="HTH hxlR-type" evidence="4">
    <location>
        <begin position="8"/>
        <end position="107"/>
    </location>
</feature>
<dbReference type="GO" id="GO:0003677">
    <property type="term" value="F:DNA binding"/>
    <property type="evidence" value="ECO:0007669"/>
    <property type="project" value="UniProtKB-KW"/>
</dbReference>
<evidence type="ECO:0000256" key="1">
    <source>
        <dbReference type="ARBA" id="ARBA00023015"/>
    </source>
</evidence>
<dbReference type="EMBL" id="SLUM01000012">
    <property type="protein sequence ID" value="TCL56786.1"/>
    <property type="molecule type" value="Genomic_DNA"/>
</dbReference>
<evidence type="ECO:0000259" key="4">
    <source>
        <dbReference type="PROSITE" id="PS51118"/>
    </source>
</evidence>
<dbReference type="RefSeq" id="WP_058964339.1">
    <property type="nucleotide sequence ID" value="NZ_CABKVM010000017.1"/>
</dbReference>
<evidence type="ECO:0000256" key="2">
    <source>
        <dbReference type="ARBA" id="ARBA00023125"/>
    </source>
</evidence>
<name>A0A4R1QSB9_9FIRM</name>
<dbReference type="PROSITE" id="PS51118">
    <property type="entry name" value="HTH_HXLR"/>
    <property type="match status" value="1"/>
</dbReference>
<keyword evidence="3" id="KW-0804">Transcription</keyword>
<reference evidence="5 6" key="1">
    <citation type="submission" date="2019-03" db="EMBL/GenBank/DDBJ databases">
        <title>Genomic Encyclopedia of Type Strains, Phase IV (KMG-IV): sequencing the most valuable type-strain genomes for metagenomic binning, comparative biology and taxonomic classification.</title>
        <authorList>
            <person name="Goeker M."/>
        </authorList>
    </citation>
    <scope>NUCLEOTIDE SEQUENCE [LARGE SCALE GENOMIC DNA]</scope>
    <source>
        <strain evidence="5 6">DSM 100451</strain>
    </source>
</reference>